<dbReference type="HOGENOM" id="CLU_002861_0_0_1"/>
<dbReference type="STRING" id="88036.D8RM36"/>
<protein>
    <submittedName>
        <fullName evidence="5">Uncharacterized protein</fullName>
    </submittedName>
</protein>
<dbReference type="InterPro" id="IPR045206">
    <property type="entry name" value="Maestro_heat-like_prot"/>
</dbReference>
<gene>
    <name evidence="5" type="ORF">SELMODRAFT_412624</name>
</gene>
<dbReference type="KEGG" id="smo:SELMODRAFT_412624"/>
<name>D8RM36_SELML</name>
<dbReference type="InterPro" id="IPR055408">
    <property type="entry name" value="HEAT_MROH2B-like"/>
</dbReference>
<sequence length="1556" mass="170885">MASDEEPASHQSVVIRALVGALSDSSDAVREAATISLCKDARGSAHVILDCCLTSLRTVKRRGGQVAVHRSSVLNVMARTIRDMERMQLSEDKIKSMVKISFTEMTSCKDLDSSWEHAASSLLVAVCCQMPSLVMEEIFLQLVGGSVPVLALVQALAEFSTIDAVQFVPHMKGVLSRVLPLLGGIKDAQKKTFADAFACWSAGMIVYVEKYPSAPYLGPDMQALLHSAFDLFLGRWLLARDAKVSLATVEALAQMFPLINKIQLKSALPKLVPSILSVYKKDSSNCFPVTHALHMLLEVVLPSGQPMLEFQAVVSILNTILPMASIYSRKERNGEASAILKNFNEVATCFVIIGTAFPEDLFNYLLSRLNAKEMEASLGVFLILKHLLPRLATSWNGKRSTLLEAVKVSLQEPNLNLRKALAEVVFTSIIIQLVAIMSAVGFLQQDNDRIFLEFLVKQSAITDSELRLKVGFVSPSELRVVSDKILYLLASTTPHMEELMWPFLLKVLIPPCFTGAIATLCKCICEIIKRKNGKGEPVSVDYRLQPDVPRPEALLNMSSLFPTAVQLLWEDEIPKLKAYISDSEDDSWQQETWEEMILHLLSESVDVISSSEWTMSMANALSGHYCLYEGDNQHCAFLHRCLGVVLSKVDNRSFVREKIATMYRQSNVADTANRLGLAMGMGLVAASHLDTVLEKLKDVLEKESRRTITRFLASFFAQRENDVDNIYAALALMYGYAASYAPSTVIEARIDKLVGTNVLSRLLDVKSAAAKQAVITAINLLGQAVIKAGAHGVPFPLKRRDTMLDYVMTLMVSQTSSYVLATQSLLEADSLRTQNLAINACTTLVSVEPKLTSASRDRILEATLRFYTLPAEPAPVVDSVLSDLTNLLCVILRTSGEDGKSRADQVHHLLNSLDQYISSQVDHHRERACCSHLFLSLCLLYKVVSGMETRQALGKLTFRLQIIDLLFSIALTLPKLGGSSSMESRQVSFGALSSLEELIAVSKWDSTAELAGTLQQIVGAVSILLTNDEYCNTAICDIIPQCGEGATFAVKQLILERGNQLGERDIPTITQSLFKAATSVAEVGRRQKVLETVCSLAQETQSRIVMSELLAAAVREAQVKDSLKQKGSWPIDEAFKAFANHVDLALPFLDYLVSVLDQTPVLKDDTDKNEQSSHAPHIIDYFPIAAVRALTTAFRVGGDPIRKALEQRYATVFCALLLQIGGSHGTTGLDKQASRDIILAFKTFCRFVGDLDMENVVDSSIDELLTEGYWIKAVGKIAHCVALTHPKKVGAICNLLWPVLKRDYVFQRIAAAAALSEYVKTSRGTADVLEQLVGVLSRHIGDESPVVRRLCVEGLVQVPHDDMAQYAPQVLGVIVTLIDDDVESVSYAAVQGLPLVLEITTEETVVPVLLNLCVRLRSLQTRESVHMRAASFGALGTLSAFATGSQLDAFLEQTTFKRIAPLLQAEELKHVARLDCKESDNRLAVLRRVLEGNNETSDNSIFRQIGHILVLCNPARRSKILLDLRATGSDTANASCRKFAQPDCKSPIGMGSWSSS</sequence>
<dbReference type="InterPro" id="IPR016024">
    <property type="entry name" value="ARM-type_fold"/>
</dbReference>
<dbReference type="Gramene" id="EFJ27035">
    <property type="protein sequence ID" value="EFJ27035"/>
    <property type="gene ID" value="SELMODRAFT_412624"/>
</dbReference>
<evidence type="ECO:0000259" key="3">
    <source>
        <dbReference type="Pfam" id="PF23221"/>
    </source>
</evidence>
<evidence type="ECO:0000313" key="5">
    <source>
        <dbReference type="EMBL" id="EFJ27035.1"/>
    </source>
</evidence>
<feature type="domain" description="MROH2B-like HEAT-repeats" evidence="2">
    <location>
        <begin position="263"/>
        <end position="556"/>
    </location>
</feature>
<dbReference type="PANTHER" id="PTHR23120:SF0">
    <property type="entry name" value="MAESTRO HEAT-LIKE REPEAT FAMILY MEMBER 1"/>
    <property type="match status" value="1"/>
</dbReference>
<dbReference type="PANTHER" id="PTHR23120">
    <property type="entry name" value="MAESTRO-RELATED HEAT DOMAIN-CONTAINING"/>
    <property type="match status" value="1"/>
</dbReference>
<dbReference type="InParanoid" id="D8RM36"/>
<evidence type="ECO:0000256" key="1">
    <source>
        <dbReference type="ARBA" id="ARBA00022737"/>
    </source>
</evidence>
<dbReference type="Pfam" id="PF23210">
    <property type="entry name" value="HEAT_Maestro_2"/>
    <property type="match status" value="2"/>
</dbReference>
<evidence type="ECO:0000259" key="4">
    <source>
        <dbReference type="Pfam" id="PF23227"/>
    </source>
</evidence>
<dbReference type="FunCoup" id="D8RM36">
    <property type="interactions" value="2156"/>
</dbReference>
<feature type="domain" description="Maestro/Maestro-like HEAT-repeats" evidence="4">
    <location>
        <begin position="1333"/>
        <end position="1477"/>
    </location>
</feature>
<dbReference type="SUPFAM" id="SSF48371">
    <property type="entry name" value="ARM repeat"/>
    <property type="match status" value="2"/>
</dbReference>
<dbReference type="InterPro" id="IPR055406">
    <property type="entry name" value="HEAT_Maestro"/>
</dbReference>
<dbReference type="Proteomes" id="UP000001514">
    <property type="component" value="Unassembled WGS sequence"/>
</dbReference>
<feature type="domain" description="MROH2B-like N-terminal HEAT-repeats" evidence="3">
    <location>
        <begin position="44"/>
        <end position="256"/>
    </location>
</feature>
<proteinExistence type="predicted"/>
<evidence type="ECO:0000313" key="6">
    <source>
        <dbReference type="Proteomes" id="UP000001514"/>
    </source>
</evidence>
<feature type="domain" description="MROH2B-like HEAT-repeats" evidence="2">
    <location>
        <begin position="562"/>
        <end position="865"/>
    </location>
</feature>
<accession>D8RM36</accession>
<reference evidence="5 6" key="1">
    <citation type="journal article" date="2011" name="Science">
        <title>The Selaginella genome identifies genetic changes associated with the evolution of vascular plants.</title>
        <authorList>
            <person name="Banks J.A."/>
            <person name="Nishiyama T."/>
            <person name="Hasebe M."/>
            <person name="Bowman J.L."/>
            <person name="Gribskov M."/>
            <person name="dePamphilis C."/>
            <person name="Albert V.A."/>
            <person name="Aono N."/>
            <person name="Aoyama T."/>
            <person name="Ambrose B.A."/>
            <person name="Ashton N.W."/>
            <person name="Axtell M.J."/>
            <person name="Barker E."/>
            <person name="Barker M.S."/>
            <person name="Bennetzen J.L."/>
            <person name="Bonawitz N.D."/>
            <person name="Chapple C."/>
            <person name="Cheng C."/>
            <person name="Correa L.G."/>
            <person name="Dacre M."/>
            <person name="DeBarry J."/>
            <person name="Dreyer I."/>
            <person name="Elias M."/>
            <person name="Engstrom E.M."/>
            <person name="Estelle M."/>
            <person name="Feng L."/>
            <person name="Finet C."/>
            <person name="Floyd S.K."/>
            <person name="Frommer W.B."/>
            <person name="Fujita T."/>
            <person name="Gramzow L."/>
            <person name="Gutensohn M."/>
            <person name="Harholt J."/>
            <person name="Hattori M."/>
            <person name="Heyl A."/>
            <person name="Hirai T."/>
            <person name="Hiwatashi Y."/>
            <person name="Ishikawa M."/>
            <person name="Iwata M."/>
            <person name="Karol K.G."/>
            <person name="Koehler B."/>
            <person name="Kolukisaoglu U."/>
            <person name="Kubo M."/>
            <person name="Kurata T."/>
            <person name="Lalonde S."/>
            <person name="Li K."/>
            <person name="Li Y."/>
            <person name="Litt A."/>
            <person name="Lyons E."/>
            <person name="Manning G."/>
            <person name="Maruyama T."/>
            <person name="Michael T.P."/>
            <person name="Mikami K."/>
            <person name="Miyazaki S."/>
            <person name="Morinaga S."/>
            <person name="Murata T."/>
            <person name="Mueller-Roeber B."/>
            <person name="Nelson D.R."/>
            <person name="Obara M."/>
            <person name="Oguri Y."/>
            <person name="Olmstead R.G."/>
            <person name="Onodera N."/>
            <person name="Petersen B.L."/>
            <person name="Pils B."/>
            <person name="Prigge M."/>
            <person name="Rensing S.A."/>
            <person name="Riano-Pachon D.M."/>
            <person name="Roberts A.W."/>
            <person name="Sato Y."/>
            <person name="Scheller H.V."/>
            <person name="Schulz B."/>
            <person name="Schulz C."/>
            <person name="Shakirov E.V."/>
            <person name="Shibagaki N."/>
            <person name="Shinohara N."/>
            <person name="Shippen D.E."/>
            <person name="Soerensen I."/>
            <person name="Sotooka R."/>
            <person name="Sugimoto N."/>
            <person name="Sugita M."/>
            <person name="Sumikawa N."/>
            <person name="Tanurdzic M."/>
            <person name="Theissen G."/>
            <person name="Ulvskov P."/>
            <person name="Wakazuki S."/>
            <person name="Weng J.K."/>
            <person name="Willats W.W."/>
            <person name="Wipf D."/>
            <person name="Wolf P.G."/>
            <person name="Yang L."/>
            <person name="Zimmer A.D."/>
            <person name="Zhu Q."/>
            <person name="Mitros T."/>
            <person name="Hellsten U."/>
            <person name="Loque D."/>
            <person name="Otillar R."/>
            <person name="Salamov A."/>
            <person name="Schmutz J."/>
            <person name="Shapiro H."/>
            <person name="Lindquist E."/>
            <person name="Lucas S."/>
            <person name="Rokhsar D."/>
            <person name="Grigoriev I.V."/>
        </authorList>
    </citation>
    <scope>NUCLEOTIDE SEQUENCE [LARGE SCALE GENOMIC DNA]</scope>
</reference>
<dbReference type="EMBL" id="GL377583">
    <property type="protein sequence ID" value="EFJ27035.1"/>
    <property type="molecule type" value="Genomic_DNA"/>
</dbReference>
<organism evidence="6">
    <name type="scientific">Selaginella moellendorffii</name>
    <name type="common">Spikemoss</name>
    <dbReference type="NCBI Taxonomy" id="88036"/>
    <lineage>
        <taxon>Eukaryota</taxon>
        <taxon>Viridiplantae</taxon>
        <taxon>Streptophyta</taxon>
        <taxon>Embryophyta</taxon>
        <taxon>Tracheophyta</taxon>
        <taxon>Lycopodiopsida</taxon>
        <taxon>Selaginellales</taxon>
        <taxon>Selaginellaceae</taxon>
        <taxon>Selaginella</taxon>
    </lineage>
</organism>
<keyword evidence="1" id="KW-0677">Repeat</keyword>
<dbReference type="eggNOG" id="KOG2032">
    <property type="taxonomic scope" value="Eukaryota"/>
</dbReference>
<dbReference type="Gene3D" id="1.25.10.10">
    <property type="entry name" value="Leucine-rich Repeat Variant"/>
    <property type="match status" value="2"/>
</dbReference>
<dbReference type="Pfam" id="PF23221">
    <property type="entry name" value="HEAT_MROH2B_1st"/>
    <property type="match status" value="1"/>
</dbReference>
<keyword evidence="6" id="KW-1185">Reference proteome</keyword>
<dbReference type="Pfam" id="PF23227">
    <property type="entry name" value="HEAT_MROH2B_C"/>
    <property type="match status" value="1"/>
</dbReference>
<dbReference type="OMA" id="HREDFCE"/>
<evidence type="ECO:0000259" key="2">
    <source>
        <dbReference type="Pfam" id="PF23210"/>
    </source>
</evidence>
<dbReference type="InterPro" id="IPR011989">
    <property type="entry name" value="ARM-like"/>
</dbReference>
<dbReference type="GO" id="GO:0005737">
    <property type="term" value="C:cytoplasm"/>
    <property type="evidence" value="ECO:0000318"/>
    <property type="project" value="GO_Central"/>
</dbReference>
<dbReference type="InterPro" id="IPR056282">
    <property type="entry name" value="MROH2B-like_N_HEAT"/>
</dbReference>